<keyword evidence="3" id="KW-1185">Reference proteome</keyword>
<protein>
    <submittedName>
        <fullName evidence="2">Uncharacterized protein</fullName>
    </submittedName>
</protein>
<reference evidence="2" key="1">
    <citation type="submission" date="2021-10" db="EMBL/GenBank/DDBJ databases">
        <title>Melipona bicolor Genome sequencing and assembly.</title>
        <authorList>
            <person name="Araujo N.S."/>
            <person name="Arias M.C."/>
        </authorList>
    </citation>
    <scope>NUCLEOTIDE SEQUENCE</scope>
    <source>
        <strain evidence="2">USP_2M_L1-L4_2017</strain>
        <tissue evidence="2">Whole body</tissue>
    </source>
</reference>
<proteinExistence type="predicted"/>
<dbReference type="AlphaFoldDB" id="A0AA40KVI2"/>
<feature type="compositionally biased region" description="Polar residues" evidence="1">
    <location>
        <begin position="68"/>
        <end position="79"/>
    </location>
</feature>
<feature type="region of interest" description="Disordered" evidence="1">
    <location>
        <begin position="36"/>
        <end position="79"/>
    </location>
</feature>
<sequence length="178" mass="19714">MSKYKKIRRLSSASRNAKFEPLDFFKREISFQRPAPLSESISRRNGGGEGLEQRKTQDAHDDLRFRSYKSSESTANPNQGTVIVYSAKREFPRRAEPSEYRDAIPAASRLTTIAKLDRISGVVSVVAVARLPPSPLLISTQRIATKAVSFIETVASIRDGRGMVLGAAWTGSRKSSLE</sequence>
<evidence type="ECO:0000313" key="3">
    <source>
        <dbReference type="Proteomes" id="UP001177670"/>
    </source>
</evidence>
<name>A0AA40KVI2_9HYME</name>
<dbReference type="EMBL" id="JAHYIQ010000003">
    <property type="protein sequence ID" value="KAK1134179.1"/>
    <property type="molecule type" value="Genomic_DNA"/>
</dbReference>
<gene>
    <name evidence="2" type="ORF">K0M31_011960</name>
</gene>
<feature type="compositionally biased region" description="Basic and acidic residues" evidence="1">
    <location>
        <begin position="51"/>
        <end position="65"/>
    </location>
</feature>
<accession>A0AA40KVI2</accession>
<evidence type="ECO:0000313" key="2">
    <source>
        <dbReference type="EMBL" id="KAK1134179.1"/>
    </source>
</evidence>
<comment type="caution">
    <text evidence="2">The sequence shown here is derived from an EMBL/GenBank/DDBJ whole genome shotgun (WGS) entry which is preliminary data.</text>
</comment>
<organism evidence="2 3">
    <name type="scientific">Melipona bicolor</name>
    <dbReference type="NCBI Taxonomy" id="60889"/>
    <lineage>
        <taxon>Eukaryota</taxon>
        <taxon>Metazoa</taxon>
        <taxon>Ecdysozoa</taxon>
        <taxon>Arthropoda</taxon>
        <taxon>Hexapoda</taxon>
        <taxon>Insecta</taxon>
        <taxon>Pterygota</taxon>
        <taxon>Neoptera</taxon>
        <taxon>Endopterygota</taxon>
        <taxon>Hymenoptera</taxon>
        <taxon>Apocrita</taxon>
        <taxon>Aculeata</taxon>
        <taxon>Apoidea</taxon>
        <taxon>Anthophila</taxon>
        <taxon>Apidae</taxon>
        <taxon>Melipona</taxon>
    </lineage>
</organism>
<evidence type="ECO:0000256" key="1">
    <source>
        <dbReference type="SAM" id="MobiDB-lite"/>
    </source>
</evidence>
<dbReference type="Proteomes" id="UP001177670">
    <property type="component" value="Unassembled WGS sequence"/>
</dbReference>